<dbReference type="Pfam" id="PF08928">
    <property type="entry name" value="PoNi_N"/>
    <property type="match status" value="1"/>
</dbReference>
<dbReference type="EMBL" id="JACAQA010000002">
    <property type="protein sequence ID" value="NWB83724.1"/>
    <property type="molecule type" value="Genomic_DNA"/>
</dbReference>
<dbReference type="InterPro" id="IPR028983">
    <property type="entry name" value="PA2201-like_C"/>
</dbReference>
<dbReference type="SUPFAM" id="SSF140731">
    <property type="entry name" value="PA2201 C-terminal domain-like"/>
    <property type="match status" value="1"/>
</dbReference>
<evidence type="ECO:0000313" key="4">
    <source>
        <dbReference type="Proteomes" id="UP000522864"/>
    </source>
</evidence>
<name>A0A7Y7WLJ3_9PSED</name>
<evidence type="ECO:0000313" key="3">
    <source>
        <dbReference type="EMBL" id="NWB83724.1"/>
    </source>
</evidence>
<dbReference type="Gene3D" id="1.10.3920.10">
    <property type="entry name" value="PA2201 C-terminal domain-like"/>
    <property type="match status" value="1"/>
</dbReference>
<accession>A0A7Y7WLJ3</accession>
<dbReference type="Pfam" id="PF08929">
    <property type="entry name" value="PoNi_C"/>
    <property type="match status" value="1"/>
</dbReference>
<dbReference type="Proteomes" id="UP000522864">
    <property type="component" value="Unassembled WGS sequence"/>
</dbReference>
<feature type="domain" description="PoNi C-terminal" evidence="2">
    <location>
        <begin position="143"/>
        <end position="256"/>
    </location>
</feature>
<evidence type="ECO:0000259" key="2">
    <source>
        <dbReference type="Pfam" id="PF08929"/>
    </source>
</evidence>
<protein>
    <submittedName>
        <fullName evidence="3">DUF1911 domain-containing protein</fullName>
    </submittedName>
</protein>
<dbReference type="InterPro" id="IPR015025">
    <property type="entry name" value="PoNi_C"/>
</dbReference>
<dbReference type="RefSeq" id="WP_177098854.1">
    <property type="nucleotide sequence ID" value="NZ_JACAQA010000002.1"/>
</dbReference>
<comment type="caution">
    <text evidence="3">The sequence shown here is derived from an EMBL/GenBank/DDBJ whole genome shotgun (WGS) entry which is preliminary data.</text>
</comment>
<gene>
    <name evidence="3" type="ORF">HX830_02420</name>
</gene>
<organism evidence="3 4">
    <name type="scientific">Pseudomonas gingeri</name>
    <dbReference type="NCBI Taxonomy" id="117681"/>
    <lineage>
        <taxon>Bacteria</taxon>
        <taxon>Pseudomonadati</taxon>
        <taxon>Pseudomonadota</taxon>
        <taxon>Gammaproteobacteria</taxon>
        <taxon>Pseudomonadales</taxon>
        <taxon>Pseudomonadaceae</taxon>
        <taxon>Pseudomonas</taxon>
    </lineage>
</organism>
<dbReference type="InterPro" id="IPR015024">
    <property type="entry name" value="PoNi_N"/>
</dbReference>
<proteinExistence type="predicted"/>
<evidence type="ECO:0000259" key="1">
    <source>
        <dbReference type="Pfam" id="PF08928"/>
    </source>
</evidence>
<sequence>MIRAPIGDSQYWSVRHNKDLEWIARVNKIMSEPSANPVYAPQFAFQYAKDNLRFMISGYSRGAGVDSLAQYFPNLLDAWELSNQLSEKICAEKNLESCRDWIFDLSDLNHYNWCFWLVGLALVLEISDELWLRLVSLVGEGGQDQLLDRIISSRQSGRAIGSGLLHAKPYARLLKAIDAPKMEQAGLLLEFVEHWYPELNRRGENQLWWYVFGDSKKPLEMGSYFGRWCFEAVAAVKAFGLDDTQCLGHEQYPGDLMHPSDSSSCISQVEPKKGWLSRLLGKV</sequence>
<reference evidence="3 4" key="1">
    <citation type="submission" date="2020-04" db="EMBL/GenBank/DDBJ databases">
        <title>Molecular characterization of pseudomonads from Agaricus bisporus reveal novel blotch 2 pathogens in Western Europe.</title>
        <authorList>
            <person name="Taparia T."/>
            <person name="Krijger M."/>
            <person name="Haynes E."/>
            <person name="Elpinstone J.G."/>
            <person name="Noble R."/>
            <person name="Van Der Wolf J."/>
        </authorList>
    </citation>
    <scope>NUCLEOTIDE SEQUENCE [LARGE SCALE GENOMIC DNA]</scope>
    <source>
        <strain evidence="3 4">G9001</strain>
    </source>
</reference>
<dbReference type="AlphaFoldDB" id="A0A7Y7WLJ3"/>
<feature type="domain" description="PoNi N-terminal" evidence="1">
    <location>
        <begin position="3"/>
        <end position="135"/>
    </location>
</feature>